<feature type="transmembrane region" description="Helical" evidence="7">
    <location>
        <begin position="177"/>
        <end position="196"/>
    </location>
</feature>
<dbReference type="GO" id="GO:0022857">
    <property type="term" value="F:transmembrane transporter activity"/>
    <property type="evidence" value="ECO:0007669"/>
    <property type="project" value="InterPro"/>
</dbReference>
<feature type="transmembrane region" description="Helical" evidence="7">
    <location>
        <begin position="337"/>
        <end position="358"/>
    </location>
</feature>
<feature type="transmembrane region" description="Helical" evidence="7">
    <location>
        <begin position="21"/>
        <end position="45"/>
    </location>
</feature>
<evidence type="ECO:0000256" key="4">
    <source>
        <dbReference type="ARBA" id="ARBA00022692"/>
    </source>
</evidence>
<keyword evidence="6 7" id="KW-0472">Membrane</keyword>
<evidence type="ECO:0000256" key="5">
    <source>
        <dbReference type="ARBA" id="ARBA00022989"/>
    </source>
</evidence>
<name>A0A839ZVC2_9CAUL</name>
<reference evidence="9 10" key="1">
    <citation type="submission" date="2020-08" db="EMBL/GenBank/DDBJ databases">
        <title>Genomic Encyclopedia of Type Strains, Phase IV (KMG-IV): sequencing the most valuable type-strain genomes for metagenomic binning, comparative biology and taxonomic classification.</title>
        <authorList>
            <person name="Goeker M."/>
        </authorList>
    </citation>
    <scope>NUCLEOTIDE SEQUENCE [LARGE SCALE GENOMIC DNA]</scope>
    <source>
        <strain evidence="9 10">DSM 21793</strain>
    </source>
</reference>
<proteinExistence type="predicted"/>
<dbReference type="PRINTS" id="PR01036">
    <property type="entry name" value="TCRTETB"/>
</dbReference>
<dbReference type="Gene3D" id="1.20.1250.20">
    <property type="entry name" value="MFS general substrate transporter like domains"/>
    <property type="match status" value="1"/>
</dbReference>
<protein>
    <submittedName>
        <fullName evidence="9">DHA2 family multidrug resistance protein-like MFS transporter</fullName>
    </submittedName>
</protein>
<feature type="transmembrane region" description="Helical" evidence="7">
    <location>
        <begin position="89"/>
        <end position="108"/>
    </location>
</feature>
<feature type="transmembrane region" description="Helical" evidence="7">
    <location>
        <begin position="147"/>
        <end position="171"/>
    </location>
</feature>
<feature type="transmembrane region" description="Helical" evidence="7">
    <location>
        <begin position="271"/>
        <end position="296"/>
    </location>
</feature>
<dbReference type="InterPro" id="IPR036259">
    <property type="entry name" value="MFS_trans_sf"/>
</dbReference>
<evidence type="ECO:0000256" key="6">
    <source>
        <dbReference type="ARBA" id="ARBA00023136"/>
    </source>
</evidence>
<dbReference type="InterPro" id="IPR020846">
    <property type="entry name" value="MFS_dom"/>
</dbReference>
<feature type="transmembrane region" description="Helical" evidence="7">
    <location>
        <begin position="57"/>
        <end position="77"/>
    </location>
</feature>
<dbReference type="AlphaFoldDB" id="A0A839ZVC2"/>
<feature type="transmembrane region" description="Helical" evidence="7">
    <location>
        <begin position="429"/>
        <end position="449"/>
    </location>
</feature>
<feature type="transmembrane region" description="Helical" evidence="7">
    <location>
        <begin position="208"/>
        <end position="225"/>
    </location>
</feature>
<dbReference type="Pfam" id="PF07690">
    <property type="entry name" value="MFS_1"/>
    <property type="match status" value="2"/>
</dbReference>
<keyword evidence="10" id="KW-1185">Reference proteome</keyword>
<evidence type="ECO:0000313" key="9">
    <source>
        <dbReference type="EMBL" id="MBB3889729.1"/>
    </source>
</evidence>
<evidence type="ECO:0000259" key="8">
    <source>
        <dbReference type="PROSITE" id="PS50850"/>
    </source>
</evidence>
<dbReference type="PROSITE" id="PS50850">
    <property type="entry name" value="MFS"/>
    <property type="match status" value="1"/>
</dbReference>
<feature type="transmembrane region" description="Helical" evidence="7">
    <location>
        <begin position="231"/>
        <end position="250"/>
    </location>
</feature>
<dbReference type="RefSeq" id="WP_183769728.1">
    <property type="nucleotide sequence ID" value="NZ_JACIDK010000001.1"/>
</dbReference>
<dbReference type="CDD" id="cd17321">
    <property type="entry name" value="MFS_MMR_MDR_like"/>
    <property type="match status" value="1"/>
</dbReference>
<feature type="domain" description="Major facilitator superfamily (MFS) profile" evidence="8">
    <location>
        <begin position="23"/>
        <end position="456"/>
    </location>
</feature>
<dbReference type="PANTHER" id="PTHR42718">
    <property type="entry name" value="MAJOR FACILITATOR SUPERFAMILY MULTIDRUG TRANSPORTER MFSC"/>
    <property type="match status" value="1"/>
</dbReference>
<dbReference type="Gene3D" id="1.20.1720.10">
    <property type="entry name" value="Multidrug resistance protein D"/>
    <property type="match status" value="1"/>
</dbReference>
<evidence type="ECO:0000256" key="7">
    <source>
        <dbReference type="SAM" id="Phobius"/>
    </source>
</evidence>
<comment type="subcellular location">
    <subcellularLocation>
        <location evidence="1">Cell membrane</location>
        <topology evidence="1">Multi-pass membrane protein</topology>
    </subcellularLocation>
</comment>
<keyword evidence="2" id="KW-0813">Transport</keyword>
<evidence type="ECO:0000256" key="3">
    <source>
        <dbReference type="ARBA" id="ARBA00022475"/>
    </source>
</evidence>
<dbReference type="PANTHER" id="PTHR42718:SF46">
    <property type="entry name" value="BLR6921 PROTEIN"/>
    <property type="match status" value="1"/>
</dbReference>
<sequence length="456" mass="46119">MTALAPSPATPSPQLSSLRSGVTIAGVLSAMALVVLDAGIANVALPSLGRALNVTPAKSVLIITAYQAGLVMALLPCGALGERFGFRRVFTLGVATFAAASVLCAKAPSLEWLVAARLVQGIGGAAVMALGVALLRLAVPNSRLGAAIGWNALTVAIASAAAPGLGAAILAHASWPWLFAAPLPLAIVAAAATRAMPASPERSTSLDPMSIALNAGMFALLILSTELATSAPFWAAASLTLAIAWLALLVQREAKKRAPMFPLDLLRARPFRTSVFASVSCFAGQSAGLLALPFYLQHELKLTPFATGLYLTPWPLGVAATAIVAGRLADRVPTSKLCVIGALSLSAGLSGAATCALLEQPPALIAAIALCGIGFGLFQTPNNRNMFLSAPAERSGAAGGMQGTARVAGQIIGALIMTLLFNLTVGADAPKLGLAIAASFALTAGLLSFHHSAQSG</sequence>
<feature type="transmembrane region" description="Helical" evidence="7">
    <location>
        <begin position="302"/>
        <end position="325"/>
    </location>
</feature>
<gene>
    <name evidence="9" type="ORF">GGQ61_000426</name>
</gene>
<feature type="transmembrane region" description="Helical" evidence="7">
    <location>
        <begin position="364"/>
        <end position="382"/>
    </location>
</feature>
<dbReference type="GO" id="GO:0005886">
    <property type="term" value="C:plasma membrane"/>
    <property type="evidence" value="ECO:0007669"/>
    <property type="project" value="UniProtKB-SubCell"/>
</dbReference>
<comment type="caution">
    <text evidence="9">The sequence shown here is derived from an EMBL/GenBank/DDBJ whole genome shotgun (WGS) entry which is preliminary data.</text>
</comment>
<evidence type="ECO:0000256" key="1">
    <source>
        <dbReference type="ARBA" id="ARBA00004651"/>
    </source>
</evidence>
<organism evidence="9 10">
    <name type="scientific">Phenylobacterium haematophilum</name>
    <dbReference type="NCBI Taxonomy" id="98513"/>
    <lineage>
        <taxon>Bacteria</taxon>
        <taxon>Pseudomonadati</taxon>
        <taxon>Pseudomonadota</taxon>
        <taxon>Alphaproteobacteria</taxon>
        <taxon>Caulobacterales</taxon>
        <taxon>Caulobacteraceae</taxon>
        <taxon>Phenylobacterium</taxon>
    </lineage>
</organism>
<keyword evidence="4 7" id="KW-0812">Transmembrane</keyword>
<keyword evidence="3" id="KW-1003">Cell membrane</keyword>
<evidence type="ECO:0000313" key="10">
    <source>
        <dbReference type="Proteomes" id="UP000530564"/>
    </source>
</evidence>
<feature type="transmembrane region" description="Helical" evidence="7">
    <location>
        <begin position="403"/>
        <end position="423"/>
    </location>
</feature>
<dbReference type="InterPro" id="IPR011701">
    <property type="entry name" value="MFS"/>
</dbReference>
<feature type="transmembrane region" description="Helical" evidence="7">
    <location>
        <begin position="114"/>
        <end position="135"/>
    </location>
</feature>
<keyword evidence="5 7" id="KW-1133">Transmembrane helix</keyword>
<accession>A0A839ZVC2</accession>
<evidence type="ECO:0000256" key="2">
    <source>
        <dbReference type="ARBA" id="ARBA00022448"/>
    </source>
</evidence>
<dbReference type="EMBL" id="JACIDK010000001">
    <property type="protein sequence ID" value="MBB3889729.1"/>
    <property type="molecule type" value="Genomic_DNA"/>
</dbReference>
<dbReference type="Proteomes" id="UP000530564">
    <property type="component" value="Unassembled WGS sequence"/>
</dbReference>
<dbReference type="SUPFAM" id="SSF103473">
    <property type="entry name" value="MFS general substrate transporter"/>
    <property type="match status" value="1"/>
</dbReference>